<gene>
    <name evidence="2" type="ORF">HMPREF7215_2764</name>
</gene>
<keyword evidence="3" id="KW-1185">Reference proteome</keyword>
<reference evidence="2 3" key="1">
    <citation type="submission" date="2009-12" db="EMBL/GenBank/DDBJ databases">
        <authorList>
            <person name="Shrivastava S."/>
            <person name="Madupu R."/>
            <person name="Durkin A.S."/>
            <person name="Torralba M."/>
            <person name="Methe B."/>
            <person name="Sutton G.G."/>
            <person name="Strausberg R.L."/>
            <person name="Nelson K.E."/>
        </authorList>
    </citation>
    <scope>NUCLEOTIDE SEQUENCE [LARGE SCALE GENOMIC DNA]</scope>
    <source>
        <strain evidence="2 3">W5455</strain>
    </source>
</reference>
<accession>A0ABM9ZWW0</accession>
<name>A0ABM9ZWW0_9BACT</name>
<proteinExistence type="predicted"/>
<organism evidence="2 3">
    <name type="scientific">Pyramidobacter piscolens W5455</name>
    <dbReference type="NCBI Taxonomy" id="352165"/>
    <lineage>
        <taxon>Bacteria</taxon>
        <taxon>Thermotogati</taxon>
        <taxon>Synergistota</taxon>
        <taxon>Synergistia</taxon>
        <taxon>Synergistales</taxon>
        <taxon>Dethiosulfovibrionaceae</taxon>
        <taxon>Pyramidobacter</taxon>
    </lineage>
</organism>
<feature type="domain" description="HTH cro/C1-type" evidence="1">
    <location>
        <begin position="1"/>
        <end position="41"/>
    </location>
</feature>
<sequence>MAKKLGMSTRMYQHLEAGSRDGKVKHWDALEDLFGIPQRTLRS</sequence>
<evidence type="ECO:0000313" key="3">
    <source>
        <dbReference type="Proteomes" id="UP000006462"/>
    </source>
</evidence>
<dbReference type="PROSITE" id="PS50943">
    <property type="entry name" value="HTH_CROC1"/>
    <property type="match status" value="1"/>
</dbReference>
<dbReference type="InterPro" id="IPR001387">
    <property type="entry name" value="Cro/C1-type_HTH"/>
</dbReference>
<comment type="caution">
    <text evidence="2">The sequence shown here is derived from an EMBL/GenBank/DDBJ whole genome shotgun (WGS) entry which is preliminary data.</text>
</comment>
<evidence type="ECO:0000259" key="1">
    <source>
        <dbReference type="PROSITE" id="PS50943"/>
    </source>
</evidence>
<dbReference type="Proteomes" id="UP000006462">
    <property type="component" value="Unassembled WGS sequence"/>
</dbReference>
<evidence type="ECO:0000313" key="2">
    <source>
        <dbReference type="EMBL" id="EFB91328.1"/>
    </source>
</evidence>
<protein>
    <recommendedName>
        <fullName evidence="1">HTH cro/C1-type domain-containing protein</fullName>
    </recommendedName>
</protein>
<dbReference type="EMBL" id="ADFP01000046">
    <property type="protein sequence ID" value="EFB91328.1"/>
    <property type="molecule type" value="Genomic_DNA"/>
</dbReference>